<dbReference type="Gene3D" id="3.40.630.30">
    <property type="match status" value="1"/>
</dbReference>
<dbReference type="PANTHER" id="PTHR13947:SF37">
    <property type="entry name" value="LD18367P"/>
    <property type="match status" value="1"/>
</dbReference>
<organism evidence="3 4">
    <name type="scientific">Thermohalobaculum xanthum</name>
    <dbReference type="NCBI Taxonomy" id="2753746"/>
    <lineage>
        <taxon>Bacteria</taxon>
        <taxon>Pseudomonadati</taxon>
        <taxon>Pseudomonadota</taxon>
        <taxon>Alphaproteobacteria</taxon>
        <taxon>Rhodobacterales</taxon>
        <taxon>Paracoccaceae</taxon>
        <taxon>Thermohalobaculum</taxon>
    </lineage>
</organism>
<dbReference type="Proteomes" id="UP000655420">
    <property type="component" value="Unassembled WGS sequence"/>
</dbReference>
<evidence type="ECO:0000313" key="3">
    <source>
        <dbReference type="EMBL" id="MBK0400265.1"/>
    </source>
</evidence>
<comment type="caution">
    <text evidence="3">The sequence shown here is derived from an EMBL/GenBank/DDBJ whole genome shotgun (WGS) entry which is preliminary data.</text>
</comment>
<feature type="domain" description="N-acetyltransferase" evidence="2">
    <location>
        <begin position="5"/>
        <end position="173"/>
    </location>
</feature>
<reference evidence="3" key="1">
    <citation type="submission" date="2020-12" db="EMBL/GenBank/DDBJ databases">
        <title>Bacterial taxonomy.</title>
        <authorList>
            <person name="Pan X."/>
        </authorList>
    </citation>
    <scope>NUCLEOTIDE SEQUENCE</scope>
    <source>
        <strain evidence="3">M0105</strain>
    </source>
</reference>
<gene>
    <name evidence="3" type="ORF">H0I76_13785</name>
</gene>
<name>A0A8J7SID4_9RHOB</name>
<evidence type="ECO:0000256" key="1">
    <source>
        <dbReference type="ARBA" id="ARBA00022679"/>
    </source>
</evidence>
<accession>A0A8J7SID4</accession>
<dbReference type="GO" id="GO:0008080">
    <property type="term" value="F:N-acetyltransferase activity"/>
    <property type="evidence" value="ECO:0007669"/>
    <property type="project" value="InterPro"/>
</dbReference>
<sequence>MAGDPVIRPFREDDAGAVRDLFVAINRELAPSGQEAAFERYIERALAEEIGCIGAYYAARDGGFWVTLRDGGVVGMFGLERAGPDAFELRRMYVAPAARRGGVARSMLARAEAEARRAGAVWLVLSTSEVQEAALAFYRRAGYRLTREEVADTASNKTVGGGIRRFHFEKPLGGPGAPHQ</sequence>
<dbReference type="PROSITE" id="PS51186">
    <property type="entry name" value="GNAT"/>
    <property type="match status" value="1"/>
</dbReference>
<dbReference type="InterPro" id="IPR050769">
    <property type="entry name" value="NAT_camello-type"/>
</dbReference>
<proteinExistence type="predicted"/>
<dbReference type="InterPro" id="IPR016181">
    <property type="entry name" value="Acyl_CoA_acyltransferase"/>
</dbReference>
<dbReference type="Pfam" id="PF13508">
    <property type="entry name" value="Acetyltransf_7"/>
    <property type="match status" value="1"/>
</dbReference>
<keyword evidence="1" id="KW-0808">Transferase</keyword>
<dbReference type="InterPro" id="IPR000182">
    <property type="entry name" value="GNAT_dom"/>
</dbReference>
<protein>
    <submittedName>
        <fullName evidence="3">GNAT family N-acetyltransferase</fullName>
    </submittedName>
</protein>
<dbReference type="RefSeq" id="WP_200610837.1">
    <property type="nucleotide sequence ID" value="NZ_JAEHHL010000008.1"/>
</dbReference>
<dbReference type="CDD" id="cd04301">
    <property type="entry name" value="NAT_SF"/>
    <property type="match status" value="1"/>
</dbReference>
<dbReference type="AlphaFoldDB" id="A0A8J7SID4"/>
<dbReference type="SUPFAM" id="SSF55729">
    <property type="entry name" value="Acyl-CoA N-acyltransferases (Nat)"/>
    <property type="match status" value="1"/>
</dbReference>
<dbReference type="EMBL" id="JAEHHL010000008">
    <property type="protein sequence ID" value="MBK0400265.1"/>
    <property type="molecule type" value="Genomic_DNA"/>
</dbReference>
<dbReference type="PANTHER" id="PTHR13947">
    <property type="entry name" value="GNAT FAMILY N-ACETYLTRANSFERASE"/>
    <property type="match status" value="1"/>
</dbReference>
<evidence type="ECO:0000313" key="4">
    <source>
        <dbReference type="Proteomes" id="UP000655420"/>
    </source>
</evidence>
<keyword evidence="4" id="KW-1185">Reference proteome</keyword>
<evidence type="ECO:0000259" key="2">
    <source>
        <dbReference type="PROSITE" id="PS51186"/>
    </source>
</evidence>